<dbReference type="CDD" id="cd06442">
    <property type="entry name" value="DPM1_like"/>
    <property type="match status" value="1"/>
</dbReference>
<keyword evidence="7" id="KW-1185">Reference proteome</keyword>
<dbReference type="PANTHER" id="PTHR43398">
    <property type="entry name" value="DOLICHOL-PHOSPHATE MANNOSYLTRANSFERASE SUBUNIT 1"/>
    <property type="match status" value="1"/>
</dbReference>
<keyword evidence="4" id="KW-0812">Transmembrane</keyword>
<keyword evidence="4" id="KW-1133">Transmembrane helix</keyword>
<dbReference type="Gene3D" id="3.90.550.10">
    <property type="entry name" value="Spore Coat Polysaccharide Biosynthesis Protein SpsA, Chain A"/>
    <property type="match status" value="1"/>
</dbReference>
<evidence type="ECO:0000259" key="5">
    <source>
        <dbReference type="Pfam" id="PF00535"/>
    </source>
</evidence>
<accession>A0ABT3W691</accession>
<dbReference type="Pfam" id="PF00535">
    <property type="entry name" value="Glycos_transf_2"/>
    <property type="match status" value="1"/>
</dbReference>
<protein>
    <submittedName>
        <fullName evidence="6">Polyprenol monophosphomannose synthase</fullName>
    </submittedName>
</protein>
<evidence type="ECO:0000313" key="6">
    <source>
        <dbReference type="EMBL" id="MCX5614585.1"/>
    </source>
</evidence>
<sequence length="268" mass="29252">MNAPDISIIIPCYNEVENVAPLVEALEGVLTDVAWEVVFVDDNSPDGTMKAVRKLAETKPYVRGILRIGRRGLSSAVIEGALSASAPIIAVMDGDLQHDETCLREMITALQTDRADIAVASRHIKGGSNEGLSNGWRRFLSNAGIWAAQWLLNVPLTDPMSGFFAVKRTVFTQRAPFLDGHGFKILLDLMIARKEPLRVHEVPMTFRNRAHGESKLDSSVMFIFAQNLAKNSFRRRPALAYGAIGLAGLGITVGLKALCTHCRHSSSS</sequence>
<feature type="domain" description="Glycosyltransferase 2-like" evidence="5">
    <location>
        <begin position="7"/>
        <end position="147"/>
    </location>
</feature>
<dbReference type="PANTHER" id="PTHR43398:SF1">
    <property type="entry name" value="DOLICHOL-PHOSPHATE MANNOSYLTRANSFERASE SUBUNIT 1"/>
    <property type="match status" value="1"/>
</dbReference>
<comment type="similarity">
    <text evidence="1">Belongs to the glycosyltransferase 2 family.</text>
</comment>
<dbReference type="InterPro" id="IPR001173">
    <property type="entry name" value="Glyco_trans_2-like"/>
</dbReference>
<dbReference type="EMBL" id="JANIDW010000002">
    <property type="protein sequence ID" value="MCX5614585.1"/>
    <property type="molecule type" value="Genomic_DNA"/>
</dbReference>
<evidence type="ECO:0000256" key="1">
    <source>
        <dbReference type="ARBA" id="ARBA00006739"/>
    </source>
</evidence>
<reference evidence="6 7" key="1">
    <citation type="submission" date="2022-07" db="EMBL/GenBank/DDBJ databases">
        <title>Bombella genomes.</title>
        <authorList>
            <person name="Harer L."/>
            <person name="Styblova S."/>
            <person name="Ehrmann M."/>
        </authorList>
    </citation>
    <scope>NUCLEOTIDE SEQUENCE [LARGE SCALE GENOMIC DNA]</scope>
    <source>
        <strain evidence="6 7">TMW 2.2558</strain>
    </source>
</reference>
<comment type="caution">
    <text evidence="6">The sequence shown here is derived from an EMBL/GenBank/DDBJ whole genome shotgun (WGS) entry which is preliminary data.</text>
</comment>
<name>A0ABT3W691_9PROT</name>
<evidence type="ECO:0000256" key="3">
    <source>
        <dbReference type="ARBA" id="ARBA00022679"/>
    </source>
</evidence>
<dbReference type="InterPro" id="IPR029044">
    <property type="entry name" value="Nucleotide-diphossugar_trans"/>
</dbReference>
<organism evidence="6 7">
    <name type="scientific">Bombella saccharophila</name>
    <dbReference type="NCBI Taxonomy" id="2967338"/>
    <lineage>
        <taxon>Bacteria</taxon>
        <taxon>Pseudomonadati</taxon>
        <taxon>Pseudomonadota</taxon>
        <taxon>Alphaproteobacteria</taxon>
        <taxon>Acetobacterales</taxon>
        <taxon>Acetobacteraceae</taxon>
        <taxon>Bombella</taxon>
    </lineage>
</organism>
<keyword evidence="2" id="KW-0328">Glycosyltransferase</keyword>
<dbReference type="Proteomes" id="UP001165648">
    <property type="component" value="Unassembled WGS sequence"/>
</dbReference>
<proteinExistence type="inferred from homology"/>
<gene>
    <name evidence="6" type="ORF">NQF64_04925</name>
</gene>
<dbReference type="InterPro" id="IPR039528">
    <property type="entry name" value="DPM1-like"/>
</dbReference>
<keyword evidence="3" id="KW-0808">Transferase</keyword>
<dbReference type="RefSeq" id="WP_266106679.1">
    <property type="nucleotide sequence ID" value="NZ_JANIDW010000002.1"/>
</dbReference>
<evidence type="ECO:0000313" key="7">
    <source>
        <dbReference type="Proteomes" id="UP001165648"/>
    </source>
</evidence>
<dbReference type="SUPFAM" id="SSF53448">
    <property type="entry name" value="Nucleotide-diphospho-sugar transferases"/>
    <property type="match status" value="1"/>
</dbReference>
<evidence type="ECO:0000256" key="2">
    <source>
        <dbReference type="ARBA" id="ARBA00022676"/>
    </source>
</evidence>
<feature type="transmembrane region" description="Helical" evidence="4">
    <location>
        <begin position="238"/>
        <end position="258"/>
    </location>
</feature>
<evidence type="ECO:0000256" key="4">
    <source>
        <dbReference type="SAM" id="Phobius"/>
    </source>
</evidence>
<keyword evidence="4" id="KW-0472">Membrane</keyword>